<feature type="compositionally biased region" description="Acidic residues" evidence="1">
    <location>
        <begin position="175"/>
        <end position="185"/>
    </location>
</feature>
<dbReference type="AlphaFoldDB" id="A0A837I7A6"/>
<evidence type="ECO:0000256" key="1">
    <source>
        <dbReference type="SAM" id="MobiDB-lite"/>
    </source>
</evidence>
<organism evidence="4 5">
    <name type="scientific">Candidatus Nomurabacteria bacterium GW2011_GWB1_44_12</name>
    <dbReference type="NCBI Taxonomy" id="1618748"/>
    <lineage>
        <taxon>Bacteria</taxon>
        <taxon>Candidatus Nomuraibacteriota</taxon>
    </lineage>
</organism>
<name>A0A837I7A6_9BACT</name>
<dbReference type="InterPro" id="IPR007329">
    <property type="entry name" value="FMN-bd"/>
</dbReference>
<feature type="region of interest" description="Disordered" evidence="1">
    <location>
        <begin position="154"/>
        <end position="185"/>
    </location>
</feature>
<dbReference type="GO" id="GO:0016020">
    <property type="term" value="C:membrane"/>
    <property type="evidence" value="ECO:0007669"/>
    <property type="project" value="InterPro"/>
</dbReference>
<accession>A0A837I7A6</accession>
<evidence type="ECO:0000259" key="3">
    <source>
        <dbReference type="SMART" id="SM00900"/>
    </source>
</evidence>
<gene>
    <name evidence="4" type="ORF">UW25_C0005G0071</name>
</gene>
<reference evidence="4 5" key="1">
    <citation type="journal article" date="2015" name="Nature">
        <title>rRNA introns, odd ribosomes, and small enigmatic genomes across a large radiation of phyla.</title>
        <authorList>
            <person name="Brown C.T."/>
            <person name="Hug L.A."/>
            <person name="Thomas B.C."/>
            <person name="Sharon I."/>
            <person name="Castelle C.J."/>
            <person name="Singh A."/>
            <person name="Wilkins M.J."/>
            <person name="Williams K.H."/>
            <person name="Banfield J.F."/>
        </authorList>
    </citation>
    <scope>NUCLEOTIDE SEQUENCE [LARGE SCALE GENOMIC DNA]</scope>
</reference>
<dbReference type="Pfam" id="PF04205">
    <property type="entry name" value="FMN_bind"/>
    <property type="match status" value="1"/>
</dbReference>
<comment type="caution">
    <text evidence="4">The sequence shown here is derived from an EMBL/GenBank/DDBJ whole genome shotgun (WGS) entry which is preliminary data.</text>
</comment>
<keyword evidence="2" id="KW-0472">Membrane</keyword>
<proteinExistence type="predicted"/>
<evidence type="ECO:0000313" key="5">
    <source>
        <dbReference type="Proteomes" id="UP000033815"/>
    </source>
</evidence>
<sequence length="185" mass="19514">MPSFAKNLQKFFVFFFTATSVVLVVMGVSRIKKSETLLEAYTPASGSPLALNTLGSVTVNGNAVQTPWGDAVASITVKDGKIIAATMPSIPDSPPSVYAVPILIDQAVKASSANIQGVSGATYTSIAFKTSLESAISKVGTQGQTIVANIPTAGSVTTAKPSVPRKYRERGRERDEEDDEGEWDD</sequence>
<dbReference type="Proteomes" id="UP000033815">
    <property type="component" value="Unassembled WGS sequence"/>
</dbReference>
<evidence type="ECO:0000256" key="2">
    <source>
        <dbReference type="SAM" id="Phobius"/>
    </source>
</evidence>
<protein>
    <submittedName>
        <fullName evidence="4">FMN-binding domain-containing protein</fullName>
    </submittedName>
</protein>
<dbReference type="Gene3D" id="3.90.1010.20">
    <property type="match status" value="1"/>
</dbReference>
<feature type="transmembrane region" description="Helical" evidence="2">
    <location>
        <begin position="12"/>
        <end position="29"/>
    </location>
</feature>
<evidence type="ECO:0000313" key="4">
    <source>
        <dbReference type="EMBL" id="KKT36589.1"/>
    </source>
</evidence>
<feature type="domain" description="FMN-binding" evidence="3">
    <location>
        <begin position="66"/>
        <end position="139"/>
    </location>
</feature>
<keyword evidence="2" id="KW-0812">Transmembrane</keyword>
<dbReference type="GO" id="GO:0010181">
    <property type="term" value="F:FMN binding"/>
    <property type="evidence" value="ECO:0007669"/>
    <property type="project" value="InterPro"/>
</dbReference>
<dbReference type="EMBL" id="LCHP01000005">
    <property type="protein sequence ID" value="KKT36589.1"/>
    <property type="molecule type" value="Genomic_DNA"/>
</dbReference>
<keyword evidence="2" id="KW-1133">Transmembrane helix</keyword>
<dbReference type="SMART" id="SM00900">
    <property type="entry name" value="FMN_bind"/>
    <property type="match status" value="1"/>
</dbReference>